<dbReference type="PANTHER" id="PTHR31912:SF34">
    <property type="entry name" value="NOTOCHORD-RELATED PROTEIN"/>
    <property type="match status" value="1"/>
</dbReference>
<evidence type="ECO:0000313" key="3">
    <source>
        <dbReference type="EnsemblFungi" id="PTTG_02286-t43_1-p1"/>
    </source>
</evidence>
<dbReference type="EnsemblFungi" id="PTTG_02286-t43_1">
    <property type="protein sequence ID" value="PTTG_02286-t43_1-p1"/>
    <property type="gene ID" value="PTTG_02286"/>
</dbReference>
<evidence type="ECO:0000313" key="4">
    <source>
        <dbReference type="Proteomes" id="UP000005240"/>
    </source>
</evidence>
<dbReference type="AlphaFoldDB" id="A0A0C4ENE5"/>
<accession>A0A0C4ENE5</accession>
<protein>
    <submittedName>
        <fullName evidence="2 3">Uncharacterized protein</fullName>
    </submittedName>
</protein>
<reference evidence="2" key="2">
    <citation type="submission" date="2016-05" db="EMBL/GenBank/DDBJ databases">
        <title>Comparative analysis highlights variable genome content of wheat rusts and divergence of the mating loci.</title>
        <authorList>
            <person name="Cuomo C.A."/>
            <person name="Bakkeren G."/>
            <person name="Szabo L."/>
            <person name="Khalil H."/>
            <person name="Joly D."/>
            <person name="Goldberg J."/>
            <person name="Young S."/>
            <person name="Zeng Q."/>
            <person name="Fellers J."/>
        </authorList>
    </citation>
    <scope>NUCLEOTIDE SEQUENCE [LARGE SCALE GENOMIC DNA]</scope>
    <source>
        <strain evidence="2">1-1 BBBD Race 1</strain>
    </source>
</reference>
<keyword evidence="4" id="KW-1185">Reference proteome</keyword>
<reference evidence="3 4" key="3">
    <citation type="journal article" date="2017" name="G3 (Bethesda)">
        <title>Comparative analysis highlights variable genome content of wheat rusts and divergence of the mating loci.</title>
        <authorList>
            <person name="Cuomo C.A."/>
            <person name="Bakkeren G."/>
            <person name="Khalil H.B."/>
            <person name="Panwar V."/>
            <person name="Joly D."/>
            <person name="Linning R."/>
            <person name="Sakthikumar S."/>
            <person name="Song X."/>
            <person name="Adiconis X."/>
            <person name="Fan L."/>
            <person name="Goldberg J.M."/>
            <person name="Levin J.Z."/>
            <person name="Young S."/>
            <person name="Zeng Q."/>
            <person name="Anikster Y."/>
            <person name="Bruce M."/>
            <person name="Wang M."/>
            <person name="Yin C."/>
            <person name="McCallum B."/>
            <person name="Szabo L.J."/>
            <person name="Hulbert S."/>
            <person name="Chen X."/>
            <person name="Fellers J.P."/>
        </authorList>
    </citation>
    <scope>NUCLEOTIDE SEQUENCE</scope>
    <source>
        <strain evidence="3">isolate 1-1 / race 1 (BBBD)</strain>
        <strain evidence="4">Isolate 1-1 / race 1 (BBBD)</strain>
    </source>
</reference>
<proteinExistence type="predicted"/>
<dbReference type="Proteomes" id="UP000005240">
    <property type="component" value="Unassembled WGS sequence"/>
</dbReference>
<evidence type="ECO:0000256" key="1">
    <source>
        <dbReference type="SAM" id="MobiDB-lite"/>
    </source>
</evidence>
<feature type="region of interest" description="Disordered" evidence="1">
    <location>
        <begin position="1"/>
        <end position="36"/>
    </location>
</feature>
<dbReference type="OMA" id="ELMPMYS"/>
<gene>
    <name evidence="2" type="ORF">PTTG_02286</name>
</gene>
<dbReference type="EMBL" id="ADAS02000022">
    <property type="protein sequence ID" value="OAV96041.1"/>
    <property type="molecule type" value="Genomic_DNA"/>
</dbReference>
<feature type="compositionally biased region" description="Basic and acidic residues" evidence="1">
    <location>
        <begin position="9"/>
        <end position="20"/>
    </location>
</feature>
<dbReference type="STRING" id="630390.A0A0C4ENE5"/>
<name>A0A0C4ENE5_PUCT1</name>
<dbReference type="OrthoDB" id="2499144at2759"/>
<dbReference type="PANTHER" id="PTHR31912">
    <property type="entry name" value="IP13529P"/>
    <property type="match status" value="1"/>
</dbReference>
<reference evidence="3" key="4">
    <citation type="submission" date="2025-05" db="UniProtKB">
        <authorList>
            <consortium name="EnsemblFungi"/>
        </authorList>
    </citation>
    <scope>IDENTIFICATION</scope>
    <source>
        <strain evidence="3">isolate 1-1 / race 1 (BBBD)</strain>
    </source>
</reference>
<evidence type="ECO:0000313" key="2">
    <source>
        <dbReference type="EMBL" id="OAV96041.1"/>
    </source>
</evidence>
<dbReference type="VEuPathDB" id="FungiDB:PTTG_02286"/>
<sequence length="1126" mass="128080">MRSKLHVRNAAERDARETAPKDTLPSGGIPPASPDMIPLDLEQDDELVFDAIGFDKPNSTSISDSKVDLDPFAAVHESAFGMFDADDNLGTSEESPIDWDDYLWEAINQLCEEPVPRDFVQKRRAQVSQDEWYPFKSKEYLIGSLIMGYMHHIMSREVYGQLQLIISLTGCRLPNWTTLRKCRESIREVIGLEVKQSTSVFNNECYSISIAQLLRQGSKWLKHLSPDLRAPMAVNRKKHFYLFEPAQLFSGDIVVPIFFYEEGSQLYAKCAVPQMDDLPGQPEKCLQIPAPLPFDSSLLQSISLTEFDLIYSEIEVEQGMLSNICSNKLWETGSATTSRELPNPWREIAGTKVIRHMPINLYADDTSGNLSKRWNKHISYYLTLSGLPPSSCKMQYNCHFVTTSNQAGVLELAEPIVNEMNLIARQGFTAYDSRLDEDVLVMSIVLCFQGDSPMHAEVTNTFVPNVCLNPCRMCSLHLSTLDDKRKQDYVRSFLHLDASGNHAPVASRSWIDIRNQTYDLWETAQDGVKCHFEDGEKQKGVRDTCNREFVEKLHDKNCPHVQAEVIAFAAKEPERIFNPFLRLIGFDGCKDTPVEILHVFLLGVVKYMTHDFMKSLKPPQLAGVLASWQAFNIDSLNISSIQAKYLSKHFCSLIGKDFNIILQTAPFVLYQYMDDSQRAWWNSLCMLGTYIFETCIHDMVQYIADLRKHINIFLWHTINRSAQWINKPKFHMLIHLPESIERFGPACLFSTENFESFNSLLRTASVHSNRLHPGRDIALSFLNFQALRLLLSSARIFNSQTNKVFSATAQITRIFSDNILIQKSMGYNQCLAPPSNSFPYVLQSPLAKCDKQPIPNFFNQFPNSHVSQVFQLRLSEKDIVRRGFFVLVAPGCETSKPVMGRVESLWEISQADHRSRYVVHMSHFLKSGIHPFYRMRILNKAETSGYYWVTELMDGLRPIHQDLKSCLNVQHDCQTGKCEIKTNNKRRRENEEAAPSPKAIVHLDDNQFILNSASFHSSVSHRQVASLGIQPILPSAWQIGITHGMRQWAATLRGRQLRYCLSVISSASTVVLSGFAESDSTTISMCQHSRTVGFREIRQYDCVGPAPGKGFAPFSAHLYYSYCQIS</sequence>
<organism evidence="2">
    <name type="scientific">Puccinia triticina (isolate 1-1 / race 1 (BBBD))</name>
    <name type="common">Brown leaf rust fungus</name>
    <dbReference type="NCBI Taxonomy" id="630390"/>
    <lineage>
        <taxon>Eukaryota</taxon>
        <taxon>Fungi</taxon>
        <taxon>Dikarya</taxon>
        <taxon>Basidiomycota</taxon>
        <taxon>Pucciniomycotina</taxon>
        <taxon>Pucciniomycetes</taxon>
        <taxon>Pucciniales</taxon>
        <taxon>Pucciniaceae</taxon>
        <taxon>Puccinia</taxon>
    </lineage>
</organism>
<reference evidence="2" key="1">
    <citation type="submission" date="2009-11" db="EMBL/GenBank/DDBJ databases">
        <authorList>
            <consortium name="The Broad Institute Genome Sequencing Platform"/>
            <person name="Ward D."/>
            <person name="Feldgarden M."/>
            <person name="Earl A."/>
            <person name="Young S.K."/>
            <person name="Zeng Q."/>
            <person name="Koehrsen M."/>
            <person name="Alvarado L."/>
            <person name="Berlin A."/>
            <person name="Bochicchio J."/>
            <person name="Borenstein D."/>
            <person name="Chapman S.B."/>
            <person name="Chen Z."/>
            <person name="Engels R."/>
            <person name="Freedman E."/>
            <person name="Gellesch M."/>
            <person name="Goldberg J."/>
            <person name="Griggs A."/>
            <person name="Gujja S."/>
            <person name="Heilman E."/>
            <person name="Heiman D."/>
            <person name="Hepburn T."/>
            <person name="Howarth C."/>
            <person name="Jen D."/>
            <person name="Larson L."/>
            <person name="Lewis B."/>
            <person name="Mehta T."/>
            <person name="Park D."/>
            <person name="Pearson M."/>
            <person name="Roberts A."/>
            <person name="Saif S."/>
            <person name="Shea T."/>
            <person name="Shenoy N."/>
            <person name="Sisk P."/>
            <person name="Stolte C."/>
            <person name="Sykes S."/>
            <person name="Thomson T."/>
            <person name="Walk T."/>
            <person name="White J."/>
            <person name="Yandava C."/>
            <person name="Izard J."/>
            <person name="Baranova O.V."/>
            <person name="Blanton J.M."/>
            <person name="Tanner A.C."/>
            <person name="Dewhirst F.E."/>
            <person name="Haas B."/>
            <person name="Nusbaum C."/>
            <person name="Birren B."/>
        </authorList>
    </citation>
    <scope>NUCLEOTIDE SEQUENCE [LARGE SCALE GENOMIC DNA]</scope>
    <source>
        <strain evidence="2">1-1 BBBD Race 1</strain>
    </source>
</reference>